<evidence type="ECO:0000313" key="1">
    <source>
        <dbReference type="EMBL" id="MDN5213162.1"/>
    </source>
</evidence>
<gene>
    <name evidence="1" type="ORF">QQ020_13930</name>
</gene>
<dbReference type="Pfam" id="PF05870">
    <property type="entry name" value="PA_decarbox"/>
    <property type="match status" value="1"/>
</dbReference>
<dbReference type="PANTHER" id="PTHR40087:SF1">
    <property type="entry name" value="PHENOLIC ACID DECARBOXYLASE PADC"/>
    <property type="match status" value="1"/>
</dbReference>
<accession>A0ABT8L5Y9</accession>
<dbReference type="RefSeq" id="WP_346758502.1">
    <property type="nucleotide sequence ID" value="NZ_JAUJEB010000002.1"/>
</dbReference>
<comment type="caution">
    <text evidence="1">The sequence shown here is derived from an EMBL/GenBank/DDBJ whole genome shotgun (WGS) entry which is preliminary data.</text>
</comment>
<organism evidence="1 2">
    <name type="scientific">Agaribacillus aureus</name>
    <dbReference type="NCBI Taxonomy" id="3051825"/>
    <lineage>
        <taxon>Bacteria</taxon>
        <taxon>Pseudomonadati</taxon>
        <taxon>Bacteroidota</taxon>
        <taxon>Cytophagia</taxon>
        <taxon>Cytophagales</taxon>
        <taxon>Splendidivirgaceae</taxon>
        <taxon>Agaribacillus</taxon>
    </lineage>
</organism>
<keyword evidence="2" id="KW-1185">Reference proteome</keyword>
<proteinExistence type="predicted"/>
<sequence length="175" mass="20571">MKTKIMKGNLEGFIGKHFLYTYENGWKYEMYIKNKDTIDYRIHSGMVGGRWVNDQKAYINQIAEDVYKFSWDEPTGTFVSITINLRVPVLHGTVSFPRWIMEHPERTVCHQNEYYDLMIKYRDAGPTYERGIEDNFAEITFMRDAGADNNDVIACPPDQLPDNYPNNLENLLQKR</sequence>
<protein>
    <submittedName>
        <fullName evidence="1">Phenolic acid decarboxylase</fullName>
    </submittedName>
</protein>
<dbReference type="Proteomes" id="UP001172083">
    <property type="component" value="Unassembled WGS sequence"/>
</dbReference>
<dbReference type="InterPro" id="IPR012674">
    <property type="entry name" value="Calycin"/>
</dbReference>
<evidence type="ECO:0000313" key="2">
    <source>
        <dbReference type="Proteomes" id="UP001172083"/>
    </source>
</evidence>
<dbReference type="InterPro" id="IPR008729">
    <property type="entry name" value="PA_de_COase"/>
</dbReference>
<reference evidence="1" key="1">
    <citation type="submission" date="2023-06" db="EMBL/GenBank/DDBJ databases">
        <title>Genomic of Agaribacillus aureum.</title>
        <authorList>
            <person name="Wang G."/>
        </authorList>
    </citation>
    <scope>NUCLEOTIDE SEQUENCE</scope>
    <source>
        <strain evidence="1">BMA12</strain>
    </source>
</reference>
<dbReference type="Gene3D" id="2.40.128.20">
    <property type="match status" value="1"/>
</dbReference>
<dbReference type="EMBL" id="JAUJEB010000002">
    <property type="protein sequence ID" value="MDN5213162.1"/>
    <property type="molecule type" value="Genomic_DNA"/>
</dbReference>
<dbReference type="CDD" id="cd14241">
    <property type="entry name" value="PAD"/>
    <property type="match status" value="1"/>
</dbReference>
<dbReference type="SUPFAM" id="SSF50814">
    <property type="entry name" value="Lipocalins"/>
    <property type="match status" value="1"/>
</dbReference>
<name>A0ABT8L5Y9_9BACT</name>
<dbReference type="PANTHER" id="PTHR40087">
    <property type="entry name" value="PHENOLIC ACID DECARBOXYLASE PADC"/>
    <property type="match status" value="1"/>
</dbReference>